<keyword evidence="4" id="KW-1185">Reference proteome</keyword>
<dbReference type="NCBIfam" id="NF006110">
    <property type="entry name" value="PRK08261.1"/>
    <property type="match status" value="1"/>
</dbReference>
<organism evidence="3 4">
    <name type="scientific">Yaniella flava</name>
    <dbReference type="NCBI Taxonomy" id="287930"/>
    <lineage>
        <taxon>Bacteria</taxon>
        <taxon>Bacillati</taxon>
        <taxon>Actinomycetota</taxon>
        <taxon>Actinomycetes</taxon>
        <taxon>Micrococcales</taxon>
        <taxon>Micrococcaceae</taxon>
        <taxon>Yaniella</taxon>
    </lineage>
</organism>
<sequence>MDSMSQTDGYTRFVNRPLGKQVAKTLGLPQPVPLRRHQKGDRLVTGPILIVGDSEAADAVAQQLWAEDYDVRRDAGLKQKFSAIIVAFDEIQHPNDLSAHVLVVGDALRGLGTNGRVITIFRDPQGPSVATDPNVVAARHGVEGFTRSLAKEMRRGATTNGIVLAEDVDMTAPSAYAALRFFLSGRSAYVAGQFLNVSTAAGITPEDQDAPLDEKVIVVTGAARGIGAAISETLARDGATVMGIDMPSAGEALTSVMNTVGGIAVQMDITAQDAGHQLLQKAAQRFGRLDGIVHNAGITRDKLLANMDDSKWDALVAVNIAAPLRINQQLVAARGEGVLADNFRITSLASTSGIAGNRGQTNYGAAKAGVIGMSEALATTLAETGGSINAVAPGFIETAMTDAMPTATREVARRMNSLQQGGRPVDVAEAIAFFHTDASAGINGTTLRVCGQSMVGK</sequence>
<accession>A0ABP5G380</accession>
<dbReference type="InterPro" id="IPR036291">
    <property type="entry name" value="NAD(P)-bd_dom_sf"/>
</dbReference>
<dbReference type="PROSITE" id="PS00061">
    <property type="entry name" value="ADH_SHORT"/>
    <property type="match status" value="1"/>
</dbReference>
<dbReference type="InterPro" id="IPR002347">
    <property type="entry name" value="SDR_fam"/>
</dbReference>
<evidence type="ECO:0000313" key="4">
    <source>
        <dbReference type="Proteomes" id="UP001501461"/>
    </source>
</evidence>
<evidence type="ECO:0000259" key="2">
    <source>
        <dbReference type="SMART" id="SM00822"/>
    </source>
</evidence>
<dbReference type="InterPro" id="IPR020904">
    <property type="entry name" value="Sc_DH/Rdtase_CS"/>
</dbReference>
<evidence type="ECO:0000256" key="1">
    <source>
        <dbReference type="ARBA" id="ARBA00006484"/>
    </source>
</evidence>
<dbReference type="InterPro" id="IPR050259">
    <property type="entry name" value="SDR"/>
</dbReference>
<dbReference type="Gene3D" id="3.40.50.720">
    <property type="entry name" value="NAD(P)-binding Rossmann-like Domain"/>
    <property type="match status" value="2"/>
</dbReference>
<reference evidence="4" key="1">
    <citation type="journal article" date="2019" name="Int. J. Syst. Evol. Microbiol.">
        <title>The Global Catalogue of Microorganisms (GCM) 10K type strain sequencing project: providing services to taxonomists for standard genome sequencing and annotation.</title>
        <authorList>
            <consortium name="The Broad Institute Genomics Platform"/>
            <consortium name="The Broad Institute Genome Sequencing Center for Infectious Disease"/>
            <person name="Wu L."/>
            <person name="Ma J."/>
        </authorList>
    </citation>
    <scope>NUCLEOTIDE SEQUENCE [LARGE SCALE GENOMIC DNA]</scope>
    <source>
        <strain evidence="4">JCM 13595</strain>
    </source>
</reference>
<dbReference type="SMART" id="SM00822">
    <property type="entry name" value="PKS_KR"/>
    <property type="match status" value="1"/>
</dbReference>
<dbReference type="PANTHER" id="PTHR42879">
    <property type="entry name" value="3-OXOACYL-(ACYL-CARRIER-PROTEIN) REDUCTASE"/>
    <property type="match status" value="1"/>
</dbReference>
<dbReference type="Proteomes" id="UP001501461">
    <property type="component" value="Unassembled WGS sequence"/>
</dbReference>
<dbReference type="EMBL" id="BAAAMN010000036">
    <property type="protein sequence ID" value="GAA2038252.1"/>
    <property type="molecule type" value="Genomic_DNA"/>
</dbReference>
<gene>
    <name evidence="3" type="ORF">GCM10009720_18440</name>
</gene>
<dbReference type="InterPro" id="IPR057326">
    <property type="entry name" value="KR_dom"/>
</dbReference>
<dbReference type="PANTHER" id="PTHR42879:SF2">
    <property type="entry name" value="3-OXOACYL-[ACYL-CARRIER-PROTEIN] REDUCTASE FABG"/>
    <property type="match status" value="1"/>
</dbReference>
<feature type="domain" description="Ketoreductase" evidence="2">
    <location>
        <begin position="215"/>
        <end position="394"/>
    </location>
</feature>
<dbReference type="Pfam" id="PF13561">
    <property type="entry name" value="adh_short_C2"/>
    <property type="match status" value="1"/>
</dbReference>
<protein>
    <submittedName>
        <fullName evidence="3">3-oxoacyl-ACP reductase</fullName>
    </submittedName>
</protein>
<comment type="caution">
    <text evidence="3">The sequence shown here is derived from an EMBL/GenBank/DDBJ whole genome shotgun (WGS) entry which is preliminary data.</text>
</comment>
<dbReference type="PRINTS" id="PR00081">
    <property type="entry name" value="GDHRDH"/>
</dbReference>
<dbReference type="PRINTS" id="PR00080">
    <property type="entry name" value="SDRFAMILY"/>
</dbReference>
<proteinExistence type="inferred from homology"/>
<comment type="similarity">
    <text evidence="1">Belongs to the short-chain dehydrogenases/reductases (SDR) family.</text>
</comment>
<evidence type="ECO:0000313" key="3">
    <source>
        <dbReference type="EMBL" id="GAA2038252.1"/>
    </source>
</evidence>
<name>A0ABP5G380_9MICC</name>
<dbReference type="SUPFAM" id="SSF51735">
    <property type="entry name" value="NAD(P)-binding Rossmann-fold domains"/>
    <property type="match status" value="2"/>
</dbReference>